<sequence>MTLDLMSEQTMTPDEMAALCARAYTHSRPWAAHDFADSLDSPHALVAATGHAFVFGLVVAGEAEILALAADPDVQRKGEASRALALFHALAVARGAESAFLEVAARNAPARAFYEANGYGVSGLRKGYYHLADGGTDDAVIMSRVLP</sequence>
<dbReference type="PROSITE" id="PS51186">
    <property type="entry name" value="GNAT"/>
    <property type="match status" value="1"/>
</dbReference>
<feature type="domain" description="N-acetyltransferase" evidence="1">
    <location>
        <begin position="6"/>
        <end position="147"/>
    </location>
</feature>
<dbReference type="GO" id="GO:0016747">
    <property type="term" value="F:acyltransferase activity, transferring groups other than amino-acyl groups"/>
    <property type="evidence" value="ECO:0007669"/>
    <property type="project" value="InterPro"/>
</dbReference>
<evidence type="ECO:0000259" key="1">
    <source>
        <dbReference type="PROSITE" id="PS51186"/>
    </source>
</evidence>
<accession>A3K406</accession>
<evidence type="ECO:0000313" key="3">
    <source>
        <dbReference type="Proteomes" id="UP000005713"/>
    </source>
</evidence>
<dbReference type="eggNOG" id="COG0456">
    <property type="taxonomic scope" value="Bacteria"/>
</dbReference>
<dbReference type="RefSeq" id="WP_005859224.1">
    <property type="nucleotide sequence ID" value="NZ_AAYA01000006.1"/>
</dbReference>
<dbReference type="InterPro" id="IPR016181">
    <property type="entry name" value="Acyl_CoA_acyltransferase"/>
</dbReference>
<name>A3K406_SAGS3</name>
<comment type="caution">
    <text evidence="2">The sequence shown here is derived from an EMBL/GenBank/DDBJ whole genome shotgun (WGS) entry which is preliminary data.</text>
</comment>
<evidence type="ECO:0000313" key="2">
    <source>
        <dbReference type="EMBL" id="EBA08270.1"/>
    </source>
</evidence>
<organism evidence="2 3">
    <name type="scientific">Sagittula stellata (strain ATCC 700073 / DSM 11524 / E-37)</name>
    <dbReference type="NCBI Taxonomy" id="388399"/>
    <lineage>
        <taxon>Bacteria</taxon>
        <taxon>Pseudomonadati</taxon>
        <taxon>Pseudomonadota</taxon>
        <taxon>Alphaproteobacteria</taxon>
        <taxon>Rhodobacterales</taxon>
        <taxon>Roseobacteraceae</taxon>
        <taxon>Sagittula</taxon>
    </lineage>
</organism>
<dbReference type="InterPro" id="IPR000182">
    <property type="entry name" value="GNAT_dom"/>
</dbReference>
<reference evidence="2 3" key="1">
    <citation type="submission" date="2006-06" db="EMBL/GenBank/DDBJ databases">
        <authorList>
            <person name="Moran M.A."/>
            <person name="Ferriera S."/>
            <person name="Johnson J."/>
            <person name="Kravitz S."/>
            <person name="Beeson K."/>
            <person name="Sutton G."/>
            <person name="Rogers Y.-H."/>
            <person name="Friedman R."/>
            <person name="Frazier M."/>
            <person name="Venter J.C."/>
        </authorList>
    </citation>
    <scope>NUCLEOTIDE SEQUENCE [LARGE SCALE GENOMIC DNA]</scope>
    <source>
        <strain evidence="2 3">E-37</strain>
    </source>
</reference>
<keyword evidence="3" id="KW-1185">Reference proteome</keyword>
<dbReference type="Pfam" id="PF00583">
    <property type="entry name" value="Acetyltransf_1"/>
    <property type="match status" value="1"/>
</dbReference>
<dbReference type="Proteomes" id="UP000005713">
    <property type="component" value="Unassembled WGS sequence"/>
</dbReference>
<dbReference type="AlphaFoldDB" id="A3K406"/>
<dbReference type="Gene3D" id="3.40.630.30">
    <property type="match status" value="1"/>
</dbReference>
<proteinExistence type="predicted"/>
<keyword evidence="2" id="KW-0808">Transferase</keyword>
<protein>
    <submittedName>
        <fullName evidence="2">Ribosomal-protein-alanine acetyltransferase, putative</fullName>
    </submittedName>
</protein>
<dbReference type="SUPFAM" id="SSF55729">
    <property type="entry name" value="Acyl-CoA N-acyltransferases (Nat)"/>
    <property type="match status" value="1"/>
</dbReference>
<dbReference type="EMBL" id="AAYA01000006">
    <property type="protein sequence ID" value="EBA08270.1"/>
    <property type="molecule type" value="Genomic_DNA"/>
</dbReference>
<gene>
    <name evidence="2" type="ORF">SSE37_12019</name>
</gene>